<feature type="chain" id="PRO_5002254535" description="HPt domain-containing protein" evidence="2">
    <location>
        <begin position="28"/>
        <end position="194"/>
    </location>
</feature>
<feature type="modified residue" description="Phosphohistidine" evidence="1">
    <location>
        <position position="127"/>
    </location>
</feature>
<dbReference type="Proteomes" id="UP000008743">
    <property type="component" value="Unassembled WGS sequence"/>
</dbReference>
<reference evidence="5" key="1">
    <citation type="submission" date="2011-02" db="EMBL/GenBank/DDBJ databases">
        <title>The Genome Sequence of Capsaspora owczarzaki ATCC 30864.</title>
        <authorList>
            <person name="Russ C."/>
            <person name="Cuomo C."/>
            <person name="Burger G."/>
            <person name="Gray M.W."/>
            <person name="Holland P.W.H."/>
            <person name="King N."/>
            <person name="Lang F.B.F."/>
            <person name="Roger A.J."/>
            <person name="Ruiz-Trillo I."/>
            <person name="Young S.K."/>
            <person name="Zeng Q."/>
            <person name="Gargeya S."/>
            <person name="Alvarado L."/>
            <person name="Berlin A."/>
            <person name="Chapman S.B."/>
            <person name="Chen Z."/>
            <person name="Freedman E."/>
            <person name="Gellesch M."/>
            <person name="Goldberg J."/>
            <person name="Griggs A."/>
            <person name="Gujja S."/>
            <person name="Heilman E."/>
            <person name="Heiman D."/>
            <person name="Howarth C."/>
            <person name="Mehta T."/>
            <person name="Neiman D."/>
            <person name="Pearson M."/>
            <person name="Roberts A."/>
            <person name="Saif S."/>
            <person name="Shea T."/>
            <person name="Shenoy N."/>
            <person name="Sisk P."/>
            <person name="Stolte C."/>
            <person name="Sykes S."/>
            <person name="White J."/>
            <person name="Yandava C."/>
            <person name="Haas B."/>
            <person name="Nusbaum C."/>
            <person name="Birren B."/>
        </authorList>
    </citation>
    <scope>NUCLEOTIDE SEQUENCE</scope>
    <source>
        <strain evidence="5">ATCC 30864</strain>
    </source>
</reference>
<dbReference type="Gene3D" id="1.20.120.160">
    <property type="entry name" value="HPT domain"/>
    <property type="match status" value="1"/>
</dbReference>
<organism evidence="4 5">
    <name type="scientific">Capsaspora owczarzaki (strain ATCC 30864)</name>
    <dbReference type="NCBI Taxonomy" id="595528"/>
    <lineage>
        <taxon>Eukaryota</taxon>
        <taxon>Filasterea</taxon>
        <taxon>Capsaspora</taxon>
    </lineage>
</organism>
<dbReference type="InterPro" id="IPR036641">
    <property type="entry name" value="HPT_dom_sf"/>
</dbReference>
<dbReference type="SUPFAM" id="SSF47226">
    <property type="entry name" value="Histidine-containing phosphotransfer domain, HPT domain"/>
    <property type="match status" value="1"/>
</dbReference>
<name>A0A0D2WKT3_CAPO3</name>
<evidence type="ECO:0000313" key="5">
    <source>
        <dbReference type="Proteomes" id="UP000008743"/>
    </source>
</evidence>
<dbReference type="GO" id="GO:0000160">
    <property type="term" value="P:phosphorelay signal transduction system"/>
    <property type="evidence" value="ECO:0007669"/>
    <property type="project" value="InterPro"/>
</dbReference>
<keyword evidence="2" id="KW-0732">Signal</keyword>
<dbReference type="PhylomeDB" id="A0A0D2WKT3"/>
<dbReference type="InterPro" id="IPR008207">
    <property type="entry name" value="Sig_transdc_His_kin_Hpt_dom"/>
</dbReference>
<dbReference type="STRING" id="595528.A0A0D2WKT3"/>
<evidence type="ECO:0000256" key="1">
    <source>
        <dbReference type="PROSITE-ProRule" id="PRU00110"/>
    </source>
</evidence>
<keyword evidence="5" id="KW-1185">Reference proteome</keyword>
<evidence type="ECO:0000256" key="2">
    <source>
        <dbReference type="SAM" id="SignalP"/>
    </source>
</evidence>
<feature type="signal peptide" evidence="2">
    <location>
        <begin position="1"/>
        <end position="27"/>
    </location>
</feature>
<dbReference type="EMBL" id="KE346362">
    <property type="protein sequence ID" value="KJE90970.1"/>
    <property type="molecule type" value="Genomic_DNA"/>
</dbReference>
<dbReference type="AlphaFoldDB" id="A0A0D2WKT3"/>
<proteinExistence type="predicted"/>
<feature type="domain" description="HPt" evidence="3">
    <location>
        <begin position="88"/>
        <end position="188"/>
    </location>
</feature>
<dbReference type="OrthoDB" id="1673781at2759"/>
<dbReference type="PROSITE" id="PS50894">
    <property type="entry name" value="HPT"/>
    <property type="match status" value="1"/>
</dbReference>
<sequence length="194" mass="21813">MWKCGRLTFHFSFLFSFSFCRPKTTLAIMLQSMSLRQADNVSFEFNDCLGLQAQTTVATFTSMAQLDETTSPIIDYESFNAVKECDDDPSFLESIVNDYIEQLESKKVELFDLHQKGELQQFSQVAHFLKSSSATLGVARLRYLFGKLQIFAQEGAQKDPAKVNELVLKVDPLVDEAVAKLKSEVDEAIRAASS</sequence>
<evidence type="ECO:0000313" key="4">
    <source>
        <dbReference type="EMBL" id="KJE90970.1"/>
    </source>
</evidence>
<evidence type="ECO:0000259" key="3">
    <source>
        <dbReference type="PROSITE" id="PS50894"/>
    </source>
</evidence>
<accession>A0A0D2WKT3</accession>
<protein>
    <recommendedName>
        <fullName evidence="3">HPt domain-containing protein</fullName>
    </recommendedName>
</protein>
<dbReference type="InParanoid" id="A0A0D2WKT3"/>
<keyword evidence="1" id="KW-0597">Phosphoprotein</keyword>
<gene>
    <name evidence="4" type="ORF">CAOG_002188</name>
</gene>